<dbReference type="STRING" id="48709.A0A1D2M2M6"/>
<evidence type="ECO:0000313" key="3">
    <source>
        <dbReference type="Proteomes" id="UP000094527"/>
    </source>
</evidence>
<evidence type="ECO:0000313" key="2">
    <source>
        <dbReference type="EMBL" id="ODM87223.1"/>
    </source>
</evidence>
<dbReference type="EMBL" id="LJIJ01005855">
    <property type="protein sequence ID" value="ODM87223.1"/>
    <property type="molecule type" value="Genomic_DNA"/>
</dbReference>
<comment type="caution">
    <text evidence="2">The sequence shown here is derived from an EMBL/GenBank/DDBJ whole genome shotgun (WGS) entry which is preliminary data.</text>
</comment>
<dbReference type="Proteomes" id="UP000094527">
    <property type="component" value="Unassembled WGS sequence"/>
</dbReference>
<protein>
    <submittedName>
        <fullName evidence="2">Nuclear pore complex protein Nup50</fullName>
    </submittedName>
</protein>
<sequence length="305" mass="34076">MKVTNFFRKKWKFELGAQQQQFVLLLSFRCQKGPELRVPAGEPRSQQRIFDIKRLFPRIKDVLLVKDYLEYSWTLLEKSSGVALSGSSSLAELGVFFDDQLHQDQLSSKEEGMETEEDGNNNKGGTTNKTPAVPSKQLKRRLLKLLDLRIRINLLRVQGFPTAPFLIHAPSPGDVGDRNGHHSAIKFGAPPPSSEGFIGFGLPPSSSGASPRNDSPSEAAQEEDKENEEPPKNEVIPVIEDDSVQSVRVGMTDNQYKGKGTLYIKMLSEGKFQLVVRADNNLERCCSTSSLTRDFPLIKSRPRMS</sequence>
<evidence type="ECO:0000256" key="1">
    <source>
        <dbReference type="SAM" id="MobiDB-lite"/>
    </source>
</evidence>
<organism evidence="2 3">
    <name type="scientific">Orchesella cincta</name>
    <name type="common">Springtail</name>
    <name type="synonym">Podura cincta</name>
    <dbReference type="NCBI Taxonomy" id="48709"/>
    <lineage>
        <taxon>Eukaryota</taxon>
        <taxon>Metazoa</taxon>
        <taxon>Ecdysozoa</taxon>
        <taxon>Arthropoda</taxon>
        <taxon>Hexapoda</taxon>
        <taxon>Collembola</taxon>
        <taxon>Entomobryomorpha</taxon>
        <taxon>Entomobryoidea</taxon>
        <taxon>Orchesellidae</taxon>
        <taxon>Orchesellinae</taxon>
        <taxon>Orchesella</taxon>
    </lineage>
</organism>
<feature type="compositionally biased region" description="Low complexity" evidence="1">
    <location>
        <begin position="121"/>
        <end position="130"/>
    </location>
</feature>
<keyword evidence="3" id="KW-1185">Reference proteome</keyword>
<reference evidence="2 3" key="1">
    <citation type="journal article" date="2016" name="Genome Biol. Evol.">
        <title>Gene Family Evolution Reflects Adaptation to Soil Environmental Stressors in the Genome of the Collembolan Orchesella cincta.</title>
        <authorList>
            <person name="Faddeeva-Vakhrusheva A."/>
            <person name="Derks M.F."/>
            <person name="Anvar S.Y."/>
            <person name="Agamennone V."/>
            <person name="Suring W."/>
            <person name="Smit S."/>
            <person name="van Straalen N.M."/>
            <person name="Roelofs D."/>
        </authorList>
    </citation>
    <scope>NUCLEOTIDE SEQUENCE [LARGE SCALE GENOMIC DNA]</scope>
    <source>
        <tissue evidence="2">Mixed pool</tissue>
    </source>
</reference>
<name>A0A1D2M2M6_ORCCI</name>
<accession>A0A1D2M2M6</accession>
<gene>
    <name evidence="2" type="ORF">Ocin01_19459</name>
</gene>
<feature type="region of interest" description="Disordered" evidence="1">
    <location>
        <begin position="177"/>
        <end position="237"/>
    </location>
</feature>
<dbReference type="AlphaFoldDB" id="A0A1D2M2M6"/>
<feature type="region of interest" description="Disordered" evidence="1">
    <location>
        <begin position="106"/>
        <end position="134"/>
    </location>
</feature>
<feature type="compositionally biased region" description="Polar residues" evidence="1">
    <location>
        <begin position="204"/>
        <end position="218"/>
    </location>
</feature>
<proteinExistence type="predicted"/>